<evidence type="ECO:0000256" key="6">
    <source>
        <dbReference type="ARBA" id="ARBA00023002"/>
    </source>
</evidence>
<sequence>MATYTSLLLLLVAQQVRAFVVPSLEQLAILADIEPSTREQEPILGQTGNTPKKIAIIGSGITGASAASRLYEGFRFSAPADQQPSITVFERNPIIGGRITQAYAYDSMIYPIDTCAATFDSEDLCIVSSAVVAGLTLQARITTRPRTGEGIWDGDEMLAVEEEFRDAIAWSEFRQRKWSQRYDRSPTSFSPLVNTIRGSLGLVLGTALPILGGGASIGVANLSAEVEIAGLSEMAKSFQCSETNYEDLDGMFDSPEAKRFGRELVNAGTRERYFANGDELNVLEYILGFQDQLPSYVSEGNLRLVERLLKLSTPDVRLGAEVQKIETKGKNDHRLTIVPTDGGVPATEQFDAVILATPYSLANITFDPPLQNATDLIQHYEDSFVTHFTTPSRLNQTFFNWTDTMPQNILTTTSSSNTTASPFFSLTLLKQYARGSPPTAENLYKIVSREEIAFTDIQQYLEAPANITWIDVQPLPRSVPVKTGKCRRLVENLEVAPGVFYAGAGEQVIASADIGCRLGVNAASLLLGKAR</sequence>
<protein>
    <recommendedName>
        <fullName evidence="9">Prenylcysteine lyase domain-containing protein</fullName>
    </recommendedName>
</protein>
<evidence type="ECO:0000256" key="1">
    <source>
        <dbReference type="ARBA" id="ARBA00001974"/>
    </source>
</evidence>
<comment type="caution">
    <text evidence="10">The sequence shown here is derived from an EMBL/GenBank/DDBJ whole genome shotgun (WGS) entry which is preliminary data.</text>
</comment>
<dbReference type="Pfam" id="PF13450">
    <property type="entry name" value="NAD_binding_8"/>
    <property type="match status" value="1"/>
</dbReference>
<evidence type="ECO:0000259" key="9">
    <source>
        <dbReference type="Pfam" id="PF07156"/>
    </source>
</evidence>
<keyword evidence="11" id="KW-1185">Reference proteome</keyword>
<evidence type="ECO:0000256" key="4">
    <source>
        <dbReference type="ARBA" id="ARBA00022729"/>
    </source>
</evidence>
<dbReference type="GO" id="GO:0030328">
    <property type="term" value="P:prenylcysteine catabolic process"/>
    <property type="evidence" value="ECO:0007669"/>
    <property type="project" value="InterPro"/>
</dbReference>
<keyword evidence="4 8" id="KW-0732">Signal</keyword>
<dbReference type="AlphaFoldDB" id="A0AAV9PPR4"/>
<dbReference type="InterPro" id="IPR010795">
    <property type="entry name" value="Prenylcys_lyase"/>
</dbReference>
<evidence type="ECO:0000313" key="10">
    <source>
        <dbReference type="EMBL" id="KAK5174274.1"/>
    </source>
</evidence>
<dbReference type="EMBL" id="JAVRRT010000002">
    <property type="protein sequence ID" value="KAK5174274.1"/>
    <property type="molecule type" value="Genomic_DNA"/>
</dbReference>
<gene>
    <name evidence="10" type="ORF">LTR77_001354</name>
</gene>
<dbReference type="PANTHER" id="PTHR15944">
    <property type="entry name" value="FARNESYLCYSTEINE LYASE"/>
    <property type="match status" value="1"/>
</dbReference>
<dbReference type="SUPFAM" id="SSF51905">
    <property type="entry name" value="FAD/NAD(P)-binding domain"/>
    <property type="match status" value="1"/>
</dbReference>
<feature type="domain" description="Prenylcysteine lyase" evidence="9">
    <location>
        <begin position="257"/>
        <end position="526"/>
    </location>
</feature>
<evidence type="ECO:0000256" key="5">
    <source>
        <dbReference type="ARBA" id="ARBA00022827"/>
    </source>
</evidence>
<evidence type="ECO:0000313" key="11">
    <source>
        <dbReference type="Proteomes" id="UP001337655"/>
    </source>
</evidence>
<dbReference type="Gene3D" id="3.50.50.60">
    <property type="entry name" value="FAD/NAD(P)-binding domain"/>
    <property type="match status" value="2"/>
</dbReference>
<comment type="similarity">
    <text evidence="2">Belongs to the prenylcysteine oxidase family.</text>
</comment>
<feature type="chain" id="PRO_5043832913" description="Prenylcysteine lyase domain-containing protein" evidence="8">
    <location>
        <begin position="19"/>
        <end position="531"/>
    </location>
</feature>
<feature type="signal peptide" evidence="8">
    <location>
        <begin position="1"/>
        <end position="18"/>
    </location>
</feature>
<keyword evidence="6" id="KW-0560">Oxidoreductase</keyword>
<dbReference type="InterPro" id="IPR017046">
    <property type="entry name" value="Prenylcysteine_Oxase1"/>
</dbReference>
<keyword evidence="7" id="KW-0325">Glycoprotein</keyword>
<evidence type="ECO:0000256" key="8">
    <source>
        <dbReference type="SAM" id="SignalP"/>
    </source>
</evidence>
<dbReference type="Pfam" id="PF07156">
    <property type="entry name" value="Prenylcys_lyase"/>
    <property type="match status" value="1"/>
</dbReference>
<proteinExistence type="inferred from homology"/>
<dbReference type="GeneID" id="89922702"/>
<reference evidence="10 11" key="1">
    <citation type="submission" date="2023-08" db="EMBL/GenBank/DDBJ databases">
        <title>Black Yeasts Isolated from many extreme environments.</title>
        <authorList>
            <person name="Coleine C."/>
            <person name="Stajich J.E."/>
            <person name="Selbmann L."/>
        </authorList>
    </citation>
    <scope>NUCLEOTIDE SEQUENCE [LARGE SCALE GENOMIC DNA]</scope>
    <source>
        <strain evidence="10 11">CCFEE 5935</strain>
    </source>
</reference>
<dbReference type="GO" id="GO:0001735">
    <property type="term" value="F:prenylcysteine oxidase activity"/>
    <property type="evidence" value="ECO:0007669"/>
    <property type="project" value="InterPro"/>
</dbReference>
<name>A0AAV9PPR4_9PEZI</name>
<dbReference type="InterPro" id="IPR036188">
    <property type="entry name" value="FAD/NAD-bd_sf"/>
</dbReference>
<dbReference type="GO" id="GO:0030327">
    <property type="term" value="P:prenylated protein catabolic process"/>
    <property type="evidence" value="ECO:0007669"/>
    <property type="project" value="TreeGrafter"/>
</dbReference>
<evidence type="ECO:0000256" key="2">
    <source>
        <dbReference type="ARBA" id="ARBA00009967"/>
    </source>
</evidence>
<dbReference type="RefSeq" id="XP_064662943.1">
    <property type="nucleotide sequence ID" value="XM_064798616.1"/>
</dbReference>
<comment type="cofactor">
    <cofactor evidence="1">
        <name>FAD</name>
        <dbReference type="ChEBI" id="CHEBI:57692"/>
    </cofactor>
</comment>
<keyword evidence="5" id="KW-0274">FAD</keyword>
<dbReference type="Proteomes" id="UP001337655">
    <property type="component" value="Unassembled WGS sequence"/>
</dbReference>
<evidence type="ECO:0000256" key="7">
    <source>
        <dbReference type="ARBA" id="ARBA00023180"/>
    </source>
</evidence>
<organism evidence="10 11">
    <name type="scientific">Saxophila tyrrhenica</name>
    <dbReference type="NCBI Taxonomy" id="1690608"/>
    <lineage>
        <taxon>Eukaryota</taxon>
        <taxon>Fungi</taxon>
        <taxon>Dikarya</taxon>
        <taxon>Ascomycota</taxon>
        <taxon>Pezizomycotina</taxon>
        <taxon>Dothideomycetes</taxon>
        <taxon>Dothideomycetidae</taxon>
        <taxon>Mycosphaerellales</taxon>
        <taxon>Extremaceae</taxon>
        <taxon>Saxophila</taxon>
    </lineage>
</organism>
<accession>A0AAV9PPR4</accession>
<evidence type="ECO:0000256" key="3">
    <source>
        <dbReference type="ARBA" id="ARBA00022630"/>
    </source>
</evidence>
<keyword evidence="3" id="KW-0285">Flavoprotein</keyword>
<dbReference type="PANTHER" id="PTHR15944:SF0">
    <property type="entry name" value="PRENYLCYSTEINE LYASE DOMAIN-CONTAINING PROTEIN"/>
    <property type="match status" value="1"/>
</dbReference>